<keyword evidence="1" id="KW-0812">Transmembrane</keyword>
<accession>A0A142JKG7</accession>
<evidence type="ECO:0000259" key="2">
    <source>
        <dbReference type="Pfam" id="PF23127"/>
    </source>
</evidence>
<keyword evidence="1" id="KW-1133">Transmembrane helix</keyword>
<evidence type="ECO:0000256" key="1">
    <source>
        <dbReference type="SAM" id="Phobius"/>
    </source>
</evidence>
<dbReference type="AlphaFoldDB" id="A0A142JKG7"/>
<dbReference type="STRING" id="1796606.A2G96_12965"/>
<name>A0A142JKG7_9BURK</name>
<dbReference type="Pfam" id="PF23127">
    <property type="entry name" value="DotM_C"/>
    <property type="match status" value="1"/>
</dbReference>
<proteinExistence type="predicted"/>
<gene>
    <name evidence="3" type="ORF">A2G96_12965</name>
</gene>
<evidence type="ECO:0000313" key="4">
    <source>
        <dbReference type="Proteomes" id="UP000075238"/>
    </source>
</evidence>
<reference evidence="3 4" key="1">
    <citation type="submission" date="2016-03" db="EMBL/GenBank/DDBJ databases">
        <title>Complete genome sequence of a novel chlorpyrifos degrading bacterium, Cupriavidus nantongensis sp. X1.</title>
        <authorList>
            <person name="Fang L."/>
        </authorList>
    </citation>
    <scope>NUCLEOTIDE SEQUENCE [LARGE SCALE GENOMIC DNA]</scope>
    <source>
        <strain evidence="3 4">X1</strain>
    </source>
</reference>
<dbReference type="OrthoDB" id="5616932at2"/>
<feature type="transmembrane region" description="Helical" evidence="1">
    <location>
        <begin position="81"/>
        <end position="105"/>
    </location>
</feature>
<sequence>MSDQVKNDRSAAPLFGMCILIAVALLWFLWTFRHEAMAQRLLIWKGYEIYPWAKLFDFARDRQWQLVTYFKYARVVTFKEIWVAGSAVGYLWAFVPVSLGIWFALKALRNPILKAKSVYTIQGLLEAQSRNFSAVAPILHRDLSQEDPPEWASSVHPEEWVAEHGLIHSEKLDDERARDLLAQQLGRPIADRRELGQLTPTERALFAVFGLRVFFKDIDACRDLMDALNYSASNEGSRPDFSVATPAFQRCLRSKEVDTWIKKHRYPRTLLMAMLIQARELGTLPSSEFIWLKPNDRALWYPLNTAGRKAPMMESAGVFNHMQAEEVAWEAGCVLKEPHVDNALAGLRKYLEDTGLIEPSSKQEEFSLLNRP</sequence>
<organism evidence="3 4">
    <name type="scientific">Cupriavidus nantongensis</name>
    <dbReference type="NCBI Taxonomy" id="1796606"/>
    <lineage>
        <taxon>Bacteria</taxon>
        <taxon>Pseudomonadati</taxon>
        <taxon>Pseudomonadota</taxon>
        <taxon>Betaproteobacteria</taxon>
        <taxon>Burkholderiales</taxon>
        <taxon>Burkholderiaceae</taxon>
        <taxon>Cupriavidus</taxon>
    </lineage>
</organism>
<feature type="domain" description="DotM C-terminal cytoplasmic" evidence="2">
    <location>
        <begin position="175"/>
        <end position="349"/>
    </location>
</feature>
<dbReference type="KEGG" id="cnan:A2G96_12965"/>
<dbReference type="Proteomes" id="UP000075238">
    <property type="component" value="Chromosome 1"/>
</dbReference>
<keyword evidence="4" id="KW-1185">Reference proteome</keyword>
<protein>
    <recommendedName>
        <fullName evidence="2">DotM C-terminal cytoplasmic domain-containing protein</fullName>
    </recommendedName>
</protein>
<dbReference type="InterPro" id="IPR056464">
    <property type="entry name" value="DotM_C"/>
</dbReference>
<dbReference type="RefSeq" id="WP_062799777.1">
    <property type="nucleotide sequence ID" value="NZ_CP014844.1"/>
</dbReference>
<evidence type="ECO:0000313" key="3">
    <source>
        <dbReference type="EMBL" id="AMR78579.1"/>
    </source>
</evidence>
<keyword evidence="1" id="KW-0472">Membrane</keyword>
<feature type="transmembrane region" description="Helical" evidence="1">
    <location>
        <begin position="12"/>
        <end position="32"/>
    </location>
</feature>
<dbReference type="EMBL" id="CP014844">
    <property type="protein sequence ID" value="AMR78579.1"/>
    <property type="molecule type" value="Genomic_DNA"/>
</dbReference>